<accession>A0A8W8LYT8</accession>
<reference evidence="6" key="1">
    <citation type="submission" date="2022-08" db="UniProtKB">
        <authorList>
            <consortium name="EnsemblMetazoa"/>
        </authorList>
    </citation>
    <scope>IDENTIFICATION</scope>
    <source>
        <strain evidence="6">05x7-T-G4-1.051#20</strain>
    </source>
</reference>
<dbReference type="GeneID" id="117682708"/>
<evidence type="ECO:0000313" key="7">
    <source>
        <dbReference type="Proteomes" id="UP000005408"/>
    </source>
</evidence>
<proteinExistence type="predicted"/>
<dbReference type="SMART" id="SM00032">
    <property type="entry name" value="CCP"/>
    <property type="match status" value="1"/>
</dbReference>
<dbReference type="Proteomes" id="UP000005408">
    <property type="component" value="Unassembled WGS sequence"/>
</dbReference>
<dbReference type="Gene3D" id="2.10.70.10">
    <property type="entry name" value="Complement Module, domain 1"/>
    <property type="match status" value="1"/>
</dbReference>
<keyword evidence="4" id="KW-0812">Transmembrane</keyword>
<evidence type="ECO:0000256" key="2">
    <source>
        <dbReference type="PROSITE-ProRule" id="PRU00302"/>
    </source>
</evidence>
<keyword evidence="2" id="KW-0768">Sushi</keyword>
<protein>
    <recommendedName>
        <fullName evidence="5">Sushi domain-containing protein</fullName>
    </recommendedName>
</protein>
<dbReference type="PROSITE" id="PS50923">
    <property type="entry name" value="SUSHI"/>
    <property type="match status" value="1"/>
</dbReference>
<feature type="domain" description="Sushi" evidence="5">
    <location>
        <begin position="1"/>
        <end position="63"/>
    </location>
</feature>
<dbReference type="CDD" id="cd00033">
    <property type="entry name" value="CCP"/>
    <property type="match status" value="1"/>
</dbReference>
<evidence type="ECO:0000256" key="1">
    <source>
        <dbReference type="ARBA" id="ARBA00023157"/>
    </source>
</evidence>
<feature type="transmembrane region" description="Helical" evidence="4">
    <location>
        <begin position="69"/>
        <end position="92"/>
    </location>
</feature>
<dbReference type="Pfam" id="PF00084">
    <property type="entry name" value="Sushi"/>
    <property type="match status" value="1"/>
</dbReference>
<evidence type="ECO:0000256" key="3">
    <source>
        <dbReference type="SAM" id="MobiDB-lite"/>
    </source>
</evidence>
<dbReference type="SUPFAM" id="SSF57535">
    <property type="entry name" value="Complement control module/SCR domain"/>
    <property type="match status" value="1"/>
</dbReference>
<dbReference type="AlphaFoldDB" id="A0A8W8LYT8"/>
<dbReference type="RefSeq" id="XP_034306791.2">
    <property type="nucleotide sequence ID" value="XM_034450900.2"/>
</dbReference>
<feature type="compositionally biased region" description="Basic residues" evidence="3">
    <location>
        <begin position="177"/>
        <end position="209"/>
    </location>
</feature>
<comment type="caution">
    <text evidence="2">Lacks conserved residue(s) required for the propagation of feature annotation.</text>
</comment>
<keyword evidence="4" id="KW-1133">Transmembrane helix</keyword>
<feature type="region of interest" description="Disordered" evidence="3">
    <location>
        <begin position="123"/>
        <end position="249"/>
    </location>
</feature>
<dbReference type="InterPro" id="IPR000436">
    <property type="entry name" value="Sushi_SCR_CCP_dom"/>
</dbReference>
<name>A0A8W8LYT8_MAGGI</name>
<dbReference type="EnsemblMetazoa" id="G30778.1">
    <property type="protein sequence ID" value="G30778.1:cds"/>
    <property type="gene ID" value="G30778"/>
</dbReference>
<dbReference type="InterPro" id="IPR035976">
    <property type="entry name" value="Sushi/SCR/CCP_sf"/>
</dbReference>
<keyword evidence="4" id="KW-0472">Membrane</keyword>
<keyword evidence="1" id="KW-1015">Disulfide bond</keyword>
<evidence type="ECO:0000259" key="5">
    <source>
        <dbReference type="PROSITE" id="PS50923"/>
    </source>
</evidence>
<keyword evidence="7" id="KW-1185">Reference proteome</keyword>
<feature type="compositionally biased region" description="Basic residues" evidence="3">
    <location>
        <begin position="148"/>
        <end position="169"/>
    </location>
</feature>
<evidence type="ECO:0000313" key="6">
    <source>
        <dbReference type="EnsemblMetazoa" id="G30778.1:cds"/>
    </source>
</evidence>
<evidence type="ECO:0000256" key="4">
    <source>
        <dbReference type="SAM" id="Phobius"/>
    </source>
</evidence>
<sequence>MACPVPTAISNGYYVGAKVSYAAGDVIQYVCNTDYVMSGSPMSICDATGNWVPASGSLPECSISYFSNIWFLLVVTLIGFIALIIILILVVICCRVCCKKRVYDEESETGGGCCRPRCSCCSADSDDEDDGKPLRPVRRKPLTTARKGPAKKSTAKKGTAKKVIGKKTASKAGKDKNSKKKVVSKKGKLFSKSKGKKGGKTLKKGKGKTPGKTQSGEARVNKKVWKPFANPVKSLDTSTSTKITKRVPL</sequence>
<dbReference type="KEGG" id="crg:117682708"/>
<organism evidence="6 7">
    <name type="scientific">Magallana gigas</name>
    <name type="common">Pacific oyster</name>
    <name type="synonym">Crassostrea gigas</name>
    <dbReference type="NCBI Taxonomy" id="29159"/>
    <lineage>
        <taxon>Eukaryota</taxon>
        <taxon>Metazoa</taxon>
        <taxon>Spiralia</taxon>
        <taxon>Lophotrochozoa</taxon>
        <taxon>Mollusca</taxon>
        <taxon>Bivalvia</taxon>
        <taxon>Autobranchia</taxon>
        <taxon>Pteriomorphia</taxon>
        <taxon>Ostreida</taxon>
        <taxon>Ostreoidea</taxon>
        <taxon>Ostreidae</taxon>
        <taxon>Magallana</taxon>
    </lineage>
</organism>